<evidence type="ECO:0000256" key="4">
    <source>
        <dbReference type="ARBA" id="ARBA00022989"/>
    </source>
</evidence>
<evidence type="ECO:0000256" key="6">
    <source>
        <dbReference type="SAM" id="Phobius"/>
    </source>
</evidence>
<organism evidence="7 8">
    <name type="scientific">Marinomonas piezotolerans</name>
    <dbReference type="NCBI Taxonomy" id="2213058"/>
    <lineage>
        <taxon>Bacteria</taxon>
        <taxon>Pseudomonadati</taxon>
        <taxon>Pseudomonadota</taxon>
        <taxon>Gammaproteobacteria</taxon>
        <taxon>Oceanospirillales</taxon>
        <taxon>Oceanospirillaceae</taxon>
        <taxon>Marinomonas</taxon>
    </lineage>
</organism>
<dbReference type="PANTHER" id="PTHR42770:SF13">
    <property type="entry name" value="L-METHIONINE_BRANCHED-CHAIN AMINO ACID EXPORTER YJEH"/>
    <property type="match status" value="1"/>
</dbReference>
<feature type="transmembrane region" description="Helical" evidence="6">
    <location>
        <begin position="120"/>
        <end position="139"/>
    </location>
</feature>
<dbReference type="GO" id="GO:0022857">
    <property type="term" value="F:transmembrane transporter activity"/>
    <property type="evidence" value="ECO:0007669"/>
    <property type="project" value="InterPro"/>
</dbReference>
<reference evidence="7 8" key="1">
    <citation type="submission" date="2018-06" db="EMBL/GenBank/DDBJ databases">
        <title>Marinomonas sp. YLB-05 draft genome sequence.</title>
        <authorList>
            <person name="Yu L."/>
            <person name="Tang X."/>
        </authorList>
    </citation>
    <scope>NUCLEOTIDE SEQUENCE [LARGE SCALE GENOMIC DNA]</scope>
    <source>
        <strain evidence="7 8">YLB-05</strain>
    </source>
</reference>
<sequence length="427" mass="46432">MQYQRTLGPFQGMAMTITTFIGTGLMILPAISVSQAGSFAFYAWLITALVIIPIAFVFALLGSKFPSASGASHYIGRVLGAKAERAVGWLFLSIMLVGPAVAIKVAAAYLAIVFELPADQVFNLSLITLIGMLLFSVAGLKNSANFQTAVVICLIGTVIALLYFSFTQDQPFESSIISLPMQYSDIETTLLAAGTIFWCFIGIEVMAHMGAEFKNPSRDFPIALLGGISIVVTLYLATVLMIIQYNVYGDDVTNSQSLALLVGVLLGDEARRYFALGAYLIAFSNVGVYILGFSRMVQAMAAQRALPHYFATLSKYGTPLRAVGFVGVISLMSLLFAEYADTPMSWFIEMTNGAFLLIYLLTCITAIKSLNSSLRWLSVLATVSCIVMATFMGKSLLFACISFAIALLWEYMKSQKHHIAHDEIHVQ</sequence>
<comment type="caution">
    <text evidence="7">The sequence shown here is derived from an EMBL/GenBank/DDBJ whole genome shotgun (WGS) entry which is preliminary data.</text>
</comment>
<dbReference type="Proteomes" id="UP000254326">
    <property type="component" value="Unassembled WGS sequence"/>
</dbReference>
<evidence type="ECO:0000313" key="7">
    <source>
        <dbReference type="EMBL" id="RDL42654.1"/>
    </source>
</evidence>
<name>A0A370U4D6_9GAMM</name>
<feature type="transmembrane region" description="Helical" evidence="6">
    <location>
        <begin position="379"/>
        <end position="409"/>
    </location>
</feature>
<feature type="transmembrane region" description="Helical" evidence="6">
    <location>
        <begin position="346"/>
        <end position="367"/>
    </location>
</feature>
<accession>A0A370U4D6</accession>
<evidence type="ECO:0000313" key="8">
    <source>
        <dbReference type="Proteomes" id="UP000254326"/>
    </source>
</evidence>
<protein>
    <submittedName>
        <fullName evidence="7">L-methionine/branched-chain amino acid transporter</fullName>
    </submittedName>
</protein>
<evidence type="ECO:0000256" key="2">
    <source>
        <dbReference type="ARBA" id="ARBA00022475"/>
    </source>
</evidence>
<dbReference type="InterPro" id="IPR002293">
    <property type="entry name" value="AA/rel_permease1"/>
</dbReference>
<feature type="transmembrane region" description="Helical" evidence="6">
    <location>
        <begin position="12"/>
        <end position="33"/>
    </location>
</feature>
<feature type="transmembrane region" description="Helical" evidence="6">
    <location>
        <begin position="318"/>
        <end position="340"/>
    </location>
</feature>
<dbReference type="GO" id="GO:0005886">
    <property type="term" value="C:plasma membrane"/>
    <property type="evidence" value="ECO:0007669"/>
    <property type="project" value="UniProtKB-SubCell"/>
</dbReference>
<keyword evidence="5 6" id="KW-0472">Membrane</keyword>
<dbReference type="NCBIfam" id="NF008245">
    <property type="entry name" value="PRK11021.1"/>
    <property type="match status" value="1"/>
</dbReference>
<dbReference type="AlphaFoldDB" id="A0A370U4D6"/>
<feature type="transmembrane region" description="Helical" evidence="6">
    <location>
        <begin position="273"/>
        <end position="297"/>
    </location>
</feature>
<feature type="transmembrane region" description="Helical" evidence="6">
    <location>
        <begin position="87"/>
        <end position="114"/>
    </location>
</feature>
<dbReference type="EMBL" id="QKRA01000016">
    <property type="protein sequence ID" value="RDL42654.1"/>
    <property type="molecule type" value="Genomic_DNA"/>
</dbReference>
<dbReference type="RefSeq" id="WP_115469567.1">
    <property type="nucleotide sequence ID" value="NZ_QKRA01000016.1"/>
</dbReference>
<gene>
    <name evidence="7" type="ORF">DN730_18270</name>
</gene>
<evidence type="ECO:0000256" key="1">
    <source>
        <dbReference type="ARBA" id="ARBA00004651"/>
    </source>
</evidence>
<dbReference type="OrthoDB" id="9117841at2"/>
<dbReference type="InterPro" id="IPR050367">
    <property type="entry name" value="APC_superfamily"/>
</dbReference>
<dbReference type="Pfam" id="PF13520">
    <property type="entry name" value="AA_permease_2"/>
    <property type="match status" value="1"/>
</dbReference>
<proteinExistence type="predicted"/>
<keyword evidence="4 6" id="KW-1133">Transmembrane helix</keyword>
<dbReference type="Gene3D" id="1.20.1740.10">
    <property type="entry name" value="Amino acid/polyamine transporter I"/>
    <property type="match status" value="1"/>
</dbReference>
<feature type="transmembrane region" description="Helical" evidence="6">
    <location>
        <begin position="186"/>
        <end position="210"/>
    </location>
</feature>
<feature type="transmembrane region" description="Helical" evidence="6">
    <location>
        <begin position="146"/>
        <end position="166"/>
    </location>
</feature>
<feature type="transmembrane region" description="Helical" evidence="6">
    <location>
        <begin position="222"/>
        <end position="245"/>
    </location>
</feature>
<keyword evidence="3 6" id="KW-0812">Transmembrane</keyword>
<evidence type="ECO:0000256" key="5">
    <source>
        <dbReference type="ARBA" id="ARBA00023136"/>
    </source>
</evidence>
<dbReference type="PIRSF" id="PIRSF006060">
    <property type="entry name" value="AA_transporter"/>
    <property type="match status" value="1"/>
</dbReference>
<feature type="transmembrane region" description="Helical" evidence="6">
    <location>
        <begin position="39"/>
        <end position="61"/>
    </location>
</feature>
<keyword evidence="8" id="KW-1185">Reference proteome</keyword>
<comment type="subcellular location">
    <subcellularLocation>
        <location evidence="1">Cell membrane</location>
        <topology evidence="1">Multi-pass membrane protein</topology>
    </subcellularLocation>
</comment>
<dbReference type="PANTHER" id="PTHR42770">
    <property type="entry name" value="AMINO ACID TRANSPORTER-RELATED"/>
    <property type="match status" value="1"/>
</dbReference>
<evidence type="ECO:0000256" key="3">
    <source>
        <dbReference type="ARBA" id="ARBA00022692"/>
    </source>
</evidence>
<keyword evidence="2" id="KW-1003">Cell membrane</keyword>